<dbReference type="EMBL" id="JACVXB010000005">
    <property type="protein sequence ID" value="MBD0832960.1"/>
    <property type="molecule type" value="Genomic_DNA"/>
</dbReference>
<reference evidence="2 3" key="1">
    <citation type="submission" date="2020-09" db="EMBL/GenBank/DDBJ databases">
        <title>TT11 complete genome.</title>
        <authorList>
            <person name="Wu Z."/>
        </authorList>
    </citation>
    <scope>NUCLEOTIDE SEQUENCE [LARGE SCALE GENOMIC DNA]</scope>
    <source>
        <strain evidence="2 3">TT11</strain>
    </source>
</reference>
<organism evidence="2 3">
    <name type="scientific">Aestuariibaculum sediminum</name>
    <dbReference type="NCBI Taxonomy" id="2770637"/>
    <lineage>
        <taxon>Bacteria</taxon>
        <taxon>Pseudomonadati</taxon>
        <taxon>Bacteroidota</taxon>
        <taxon>Flavobacteriia</taxon>
        <taxon>Flavobacteriales</taxon>
        <taxon>Flavobacteriaceae</taxon>
    </lineage>
</organism>
<evidence type="ECO:0000313" key="2">
    <source>
        <dbReference type="EMBL" id="MBD0832960.1"/>
    </source>
</evidence>
<keyword evidence="1" id="KW-0732">Signal</keyword>
<gene>
    <name evidence="2" type="ORF">ICJ83_12520</name>
</gene>
<accession>A0A8J6Q412</accession>
<name>A0A8J6Q412_9FLAO</name>
<dbReference type="InterPro" id="IPR005901">
    <property type="entry name" value="GLPGLI"/>
</dbReference>
<feature type="signal peptide" evidence="1">
    <location>
        <begin position="1"/>
        <end position="23"/>
    </location>
</feature>
<protein>
    <submittedName>
        <fullName evidence="2">GLPGLI family protein</fullName>
    </submittedName>
</protein>
<evidence type="ECO:0000256" key="1">
    <source>
        <dbReference type="SAM" id="SignalP"/>
    </source>
</evidence>
<evidence type="ECO:0000313" key="3">
    <source>
        <dbReference type="Proteomes" id="UP000600588"/>
    </source>
</evidence>
<feature type="chain" id="PRO_5035315096" evidence="1">
    <location>
        <begin position="24"/>
        <end position="271"/>
    </location>
</feature>
<dbReference type="NCBIfam" id="TIGR01200">
    <property type="entry name" value="GLPGLI"/>
    <property type="match status" value="1"/>
</dbReference>
<proteinExistence type="predicted"/>
<dbReference type="AlphaFoldDB" id="A0A8J6Q412"/>
<dbReference type="Proteomes" id="UP000600588">
    <property type="component" value="Unassembled WGS sequence"/>
</dbReference>
<dbReference type="RefSeq" id="WP_188230740.1">
    <property type="nucleotide sequence ID" value="NZ_JACVXB010000005.1"/>
</dbReference>
<sequence>MKKNHLKIIFLGLALVFMQKSMAQKDFQAIAYYSSSTSIDPTRFGDGNMDPERQKRIVERMKNMLDKSYTLMFNQTESMYRQVENESSEGNRWRGMMNSFNNGPKYKNTKENLLVQDQEFFGKQFLIKDELPKLEWKMTNESKKIGDYICLKATAKRMMPNIGFESFRRNSEGEEPKEMKEVEVEAWYTLQLPVNMGPGDYWGLPGLILEITEENKTLYCNKIVMNPPEGIDLEKPSKGKEITREEFDALKIKKTEEMRAQFRERRGDRRF</sequence>
<keyword evidence="3" id="KW-1185">Reference proteome</keyword>
<comment type="caution">
    <text evidence="2">The sequence shown here is derived from an EMBL/GenBank/DDBJ whole genome shotgun (WGS) entry which is preliminary data.</text>
</comment>
<dbReference type="Pfam" id="PF09697">
    <property type="entry name" value="Porph_ging"/>
    <property type="match status" value="1"/>
</dbReference>